<name>A0A0K2TTW0_LEPSM</name>
<reference evidence="1" key="1">
    <citation type="submission" date="2014-05" db="EMBL/GenBank/DDBJ databases">
        <authorList>
            <person name="Chronopoulou M."/>
        </authorList>
    </citation>
    <scope>NUCLEOTIDE SEQUENCE</scope>
    <source>
        <tissue evidence="1">Whole organism</tissue>
    </source>
</reference>
<protein>
    <submittedName>
        <fullName evidence="1">Uncharacterized protein</fullName>
    </submittedName>
</protein>
<dbReference type="EMBL" id="HACA01012097">
    <property type="protein sequence ID" value="CDW29458.1"/>
    <property type="molecule type" value="Transcribed_RNA"/>
</dbReference>
<feature type="non-terminal residue" evidence="1">
    <location>
        <position position="74"/>
    </location>
</feature>
<dbReference type="AlphaFoldDB" id="A0A0K2TTW0"/>
<evidence type="ECO:0000313" key="1">
    <source>
        <dbReference type="EMBL" id="CDW29458.1"/>
    </source>
</evidence>
<sequence>MGNKNLLSYTSYFDTFMPKFKVVSCTFHILRIGKPHNNIRNIHKTNISPINGSHLTPQSHFIYFIMLLKKNYSQ</sequence>
<organism evidence="1">
    <name type="scientific">Lepeophtheirus salmonis</name>
    <name type="common">Salmon louse</name>
    <name type="synonym">Caligus salmonis</name>
    <dbReference type="NCBI Taxonomy" id="72036"/>
    <lineage>
        <taxon>Eukaryota</taxon>
        <taxon>Metazoa</taxon>
        <taxon>Ecdysozoa</taxon>
        <taxon>Arthropoda</taxon>
        <taxon>Crustacea</taxon>
        <taxon>Multicrustacea</taxon>
        <taxon>Hexanauplia</taxon>
        <taxon>Copepoda</taxon>
        <taxon>Siphonostomatoida</taxon>
        <taxon>Caligidae</taxon>
        <taxon>Lepeophtheirus</taxon>
    </lineage>
</organism>
<proteinExistence type="predicted"/>
<accession>A0A0K2TTW0</accession>